<sequence>MSPQAPVEKITQEISNLDLSSTTNNKKDEENLLYDIEECLCKPNIKALWQRINSRIRDFLRLNQIEQFGRRLPTRDVDLCDTREEWMDCVLMALESHRSELMAVALLGTRNRSQRIMGILDRHNELEEQMRECLDEVVEDAIKDAKHCKRRLRKMTKQKQKKINRETARIEAPRRQTSKSRPFSRSSSRLFSSLKKPFTKIEMRLSPDINDGFFFKIGKEWMKNVAALDKAKELMQKQQILISLAHSAIVWDPTTVFFREGRVQGQLWTDGFKDEHIRKVEGDLWCVQMKWRPEERSKWRPKTIHVNGKFGRQDAEEVKWVPIRYNCPEAELDVEIFIYDDFYDEDEWCDWGDGQTLFDGRRRTILSRIF</sequence>
<feature type="compositionally biased region" description="Basic and acidic residues" evidence="1">
    <location>
        <begin position="163"/>
        <end position="174"/>
    </location>
</feature>
<feature type="compositionally biased region" description="Low complexity" evidence="1">
    <location>
        <begin position="179"/>
        <end position="188"/>
    </location>
</feature>
<evidence type="ECO:0000313" key="2">
    <source>
        <dbReference type="EMBL" id="QYS96296.1"/>
    </source>
</evidence>
<dbReference type="EMBL" id="CP075865">
    <property type="protein sequence ID" value="QYS96296.1"/>
    <property type="molecule type" value="Genomic_DNA"/>
</dbReference>
<reference evidence="2 3" key="1">
    <citation type="journal article" date="2021" name="BMC Genomics">
        <title>Telomere-to-telomere genome assembly of asparaginase-producing Trichoderma simmonsii.</title>
        <authorList>
            <person name="Chung D."/>
            <person name="Kwon Y.M."/>
            <person name="Yang Y."/>
        </authorList>
    </citation>
    <scope>NUCLEOTIDE SEQUENCE [LARGE SCALE GENOMIC DNA]</scope>
    <source>
        <strain evidence="2 3">GH-Sj1</strain>
    </source>
</reference>
<feature type="region of interest" description="Disordered" evidence="1">
    <location>
        <begin position="151"/>
        <end position="188"/>
    </location>
</feature>
<gene>
    <name evidence="2" type="ORF">H0G86_003552</name>
</gene>
<evidence type="ECO:0000313" key="3">
    <source>
        <dbReference type="Proteomes" id="UP000826661"/>
    </source>
</evidence>
<feature type="compositionally biased region" description="Basic residues" evidence="1">
    <location>
        <begin position="151"/>
        <end position="162"/>
    </location>
</feature>
<accession>A0A8G0L618</accession>
<organism evidence="2 3">
    <name type="scientific">Trichoderma simmonsii</name>
    <dbReference type="NCBI Taxonomy" id="1491479"/>
    <lineage>
        <taxon>Eukaryota</taxon>
        <taxon>Fungi</taxon>
        <taxon>Dikarya</taxon>
        <taxon>Ascomycota</taxon>
        <taxon>Pezizomycotina</taxon>
        <taxon>Sordariomycetes</taxon>
        <taxon>Hypocreomycetidae</taxon>
        <taxon>Hypocreales</taxon>
        <taxon>Hypocreaceae</taxon>
        <taxon>Trichoderma</taxon>
    </lineage>
</organism>
<proteinExistence type="predicted"/>
<dbReference type="AlphaFoldDB" id="A0A8G0L618"/>
<dbReference type="Proteomes" id="UP000826661">
    <property type="component" value="Chromosome II"/>
</dbReference>
<name>A0A8G0L618_9HYPO</name>
<protein>
    <submittedName>
        <fullName evidence="2">Uncharacterized protein</fullName>
    </submittedName>
</protein>
<evidence type="ECO:0000256" key="1">
    <source>
        <dbReference type="SAM" id="MobiDB-lite"/>
    </source>
</evidence>
<keyword evidence="3" id="KW-1185">Reference proteome</keyword>